<evidence type="ECO:0000313" key="6">
    <source>
        <dbReference type="Proteomes" id="UP000799640"/>
    </source>
</evidence>
<keyword evidence="6" id="KW-1185">Reference proteome</keyword>
<sequence length="359" mass="39627">MMYPALALAALPLLVTGANTPPNPHDNNKACTCYRVPSGPDTAYFSYHRFYDFRSLRPTHDLSNPFEPPPRVTENQRSGKEKSRDDAFFNSGRMAEDWGVMDWGKKREEDAPLRVQNSPLNVYISYPRNASEPSALTLRTTRQPLYQSTAELETTLHTMQHISLRVSARVTGSPGAVAGLFTYASGTSESDIEILTRDDPSKIRYTNQPAVDKKGDDIPAASRAVAGQAPWDEWRVHRLDWLPGKSRWYLDGDKVAESTYGVPKEPSYVVLNMWGDGGEWSGEMDVGGEAELQVRWMEMVFNVSGKGETGNCKVGCVIDGVKELGTPEVVFKGGAELGRGGVGWTFLAGMVGMVVVWVL</sequence>
<dbReference type="EMBL" id="ML996693">
    <property type="protein sequence ID" value="KAF2401486.1"/>
    <property type="molecule type" value="Genomic_DNA"/>
</dbReference>
<evidence type="ECO:0000259" key="4">
    <source>
        <dbReference type="PROSITE" id="PS51762"/>
    </source>
</evidence>
<keyword evidence="5" id="KW-0430">Lectin</keyword>
<feature type="chain" id="PRO_5026123564" evidence="3">
    <location>
        <begin position="18"/>
        <end position="359"/>
    </location>
</feature>
<evidence type="ECO:0000256" key="2">
    <source>
        <dbReference type="SAM" id="Phobius"/>
    </source>
</evidence>
<dbReference type="Pfam" id="PF00722">
    <property type="entry name" value="Glyco_hydro_16"/>
    <property type="match status" value="1"/>
</dbReference>
<dbReference type="SUPFAM" id="SSF49899">
    <property type="entry name" value="Concanavalin A-like lectins/glucanases"/>
    <property type="match status" value="1"/>
</dbReference>
<organism evidence="5 6">
    <name type="scientific">Trichodelitschia bisporula</name>
    <dbReference type="NCBI Taxonomy" id="703511"/>
    <lineage>
        <taxon>Eukaryota</taxon>
        <taxon>Fungi</taxon>
        <taxon>Dikarya</taxon>
        <taxon>Ascomycota</taxon>
        <taxon>Pezizomycotina</taxon>
        <taxon>Dothideomycetes</taxon>
        <taxon>Dothideomycetes incertae sedis</taxon>
        <taxon>Phaeotrichales</taxon>
        <taxon>Phaeotrichaceae</taxon>
        <taxon>Trichodelitschia</taxon>
    </lineage>
</organism>
<dbReference type="CDD" id="cd00413">
    <property type="entry name" value="Glyco_hydrolase_16"/>
    <property type="match status" value="1"/>
</dbReference>
<dbReference type="InterPro" id="IPR000757">
    <property type="entry name" value="Beta-glucanase-like"/>
</dbReference>
<dbReference type="PROSITE" id="PS51762">
    <property type="entry name" value="GH16_2"/>
    <property type="match status" value="1"/>
</dbReference>
<keyword evidence="2" id="KW-0472">Membrane</keyword>
<feature type="signal peptide" evidence="3">
    <location>
        <begin position="1"/>
        <end position="17"/>
    </location>
</feature>
<proteinExistence type="predicted"/>
<evidence type="ECO:0000256" key="3">
    <source>
        <dbReference type="SAM" id="SignalP"/>
    </source>
</evidence>
<dbReference type="GO" id="GO:0030246">
    <property type="term" value="F:carbohydrate binding"/>
    <property type="evidence" value="ECO:0007669"/>
    <property type="project" value="UniProtKB-KW"/>
</dbReference>
<feature type="region of interest" description="Disordered" evidence="1">
    <location>
        <begin position="60"/>
        <end position="85"/>
    </location>
</feature>
<accession>A0A6G1I041</accession>
<keyword evidence="2" id="KW-0812">Transmembrane</keyword>
<keyword evidence="3" id="KW-0732">Signal</keyword>
<dbReference type="GO" id="GO:0005975">
    <property type="term" value="P:carbohydrate metabolic process"/>
    <property type="evidence" value="ECO:0007669"/>
    <property type="project" value="InterPro"/>
</dbReference>
<dbReference type="InterPro" id="IPR013320">
    <property type="entry name" value="ConA-like_dom_sf"/>
</dbReference>
<evidence type="ECO:0000256" key="1">
    <source>
        <dbReference type="SAM" id="MobiDB-lite"/>
    </source>
</evidence>
<evidence type="ECO:0000313" key="5">
    <source>
        <dbReference type="EMBL" id="KAF2401486.1"/>
    </source>
</evidence>
<name>A0A6G1I041_9PEZI</name>
<protein>
    <submittedName>
        <fullName evidence="5">Concanavalin A-like lectin/glucanase</fullName>
    </submittedName>
</protein>
<dbReference type="Gene3D" id="2.60.120.200">
    <property type="match status" value="1"/>
</dbReference>
<dbReference type="OrthoDB" id="4388755at2759"/>
<dbReference type="PANTHER" id="PTHR38121:SF4">
    <property type="entry name" value="GH16 DOMAIN-CONTAINING PROTEIN-RELATED"/>
    <property type="match status" value="1"/>
</dbReference>
<feature type="transmembrane region" description="Helical" evidence="2">
    <location>
        <begin position="341"/>
        <end position="358"/>
    </location>
</feature>
<dbReference type="Proteomes" id="UP000799640">
    <property type="component" value="Unassembled WGS sequence"/>
</dbReference>
<reference evidence="5" key="1">
    <citation type="journal article" date="2020" name="Stud. Mycol.">
        <title>101 Dothideomycetes genomes: a test case for predicting lifestyles and emergence of pathogens.</title>
        <authorList>
            <person name="Haridas S."/>
            <person name="Albert R."/>
            <person name="Binder M."/>
            <person name="Bloem J."/>
            <person name="Labutti K."/>
            <person name="Salamov A."/>
            <person name="Andreopoulos B."/>
            <person name="Baker S."/>
            <person name="Barry K."/>
            <person name="Bills G."/>
            <person name="Bluhm B."/>
            <person name="Cannon C."/>
            <person name="Castanera R."/>
            <person name="Culley D."/>
            <person name="Daum C."/>
            <person name="Ezra D."/>
            <person name="Gonzalez J."/>
            <person name="Henrissat B."/>
            <person name="Kuo A."/>
            <person name="Liang C."/>
            <person name="Lipzen A."/>
            <person name="Lutzoni F."/>
            <person name="Magnuson J."/>
            <person name="Mondo S."/>
            <person name="Nolan M."/>
            <person name="Ohm R."/>
            <person name="Pangilinan J."/>
            <person name="Park H.-J."/>
            <person name="Ramirez L."/>
            <person name="Alfaro M."/>
            <person name="Sun H."/>
            <person name="Tritt A."/>
            <person name="Yoshinaga Y."/>
            <person name="Zwiers L.-H."/>
            <person name="Turgeon B."/>
            <person name="Goodwin S."/>
            <person name="Spatafora J."/>
            <person name="Crous P."/>
            <person name="Grigoriev I."/>
        </authorList>
    </citation>
    <scope>NUCLEOTIDE SEQUENCE</scope>
    <source>
        <strain evidence="5">CBS 262.69</strain>
    </source>
</reference>
<gene>
    <name evidence="5" type="ORF">EJ06DRAFT_394069</name>
</gene>
<dbReference type="GO" id="GO:0004553">
    <property type="term" value="F:hydrolase activity, hydrolyzing O-glycosyl compounds"/>
    <property type="evidence" value="ECO:0007669"/>
    <property type="project" value="InterPro"/>
</dbReference>
<dbReference type="PANTHER" id="PTHR38121">
    <property type="entry name" value="GH16 DOMAIN-CONTAINING PROTEIN"/>
    <property type="match status" value="1"/>
</dbReference>
<keyword evidence="2" id="KW-1133">Transmembrane helix</keyword>
<feature type="domain" description="GH16" evidence="4">
    <location>
        <begin position="60"/>
        <end position="305"/>
    </location>
</feature>
<dbReference type="AlphaFoldDB" id="A0A6G1I041"/>